<reference evidence="2 3" key="1">
    <citation type="submission" date="2019-03" db="EMBL/GenBank/DDBJ databases">
        <title>Draft genome sequence of Xylaria hypoxylon DSM 108379, a ubiquitous saprotrophic-parasitic fungi on hardwood.</title>
        <authorList>
            <person name="Buettner E."/>
            <person name="Leonhardt S."/>
            <person name="Gebauer A.M."/>
            <person name="Liers C."/>
            <person name="Hofrichter M."/>
            <person name="Kellner H."/>
        </authorList>
    </citation>
    <scope>NUCLEOTIDE SEQUENCE [LARGE SCALE GENOMIC DNA]</scope>
    <source>
        <strain evidence="2 3">DSM 108379</strain>
    </source>
</reference>
<organism evidence="2 3">
    <name type="scientific">Xylaria hypoxylon</name>
    <dbReference type="NCBI Taxonomy" id="37992"/>
    <lineage>
        <taxon>Eukaryota</taxon>
        <taxon>Fungi</taxon>
        <taxon>Dikarya</taxon>
        <taxon>Ascomycota</taxon>
        <taxon>Pezizomycotina</taxon>
        <taxon>Sordariomycetes</taxon>
        <taxon>Xylariomycetidae</taxon>
        <taxon>Xylariales</taxon>
        <taxon>Xylariaceae</taxon>
        <taxon>Xylaria</taxon>
    </lineage>
</organism>
<evidence type="ECO:0000313" key="2">
    <source>
        <dbReference type="EMBL" id="TGJ80887.1"/>
    </source>
</evidence>
<feature type="compositionally biased region" description="Polar residues" evidence="1">
    <location>
        <begin position="295"/>
        <end position="306"/>
    </location>
</feature>
<protein>
    <submittedName>
        <fullName evidence="2">Uncharacterized protein</fullName>
    </submittedName>
</protein>
<dbReference type="OrthoDB" id="4754354at2759"/>
<name>A0A4Z0YCS3_9PEZI</name>
<proteinExistence type="predicted"/>
<evidence type="ECO:0000256" key="1">
    <source>
        <dbReference type="SAM" id="MobiDB-lite"/>
    </source>
</evidence>
<sequence>MGNNSSVPSALPTPTHTSTHSSHTFSSPHRSISVSPLKPSTFVSITKASSKSSSHGPSLTRTDEYCTWDWEKETSSCSLLTFTADVPNPFTIPTPTGGYETSEASFSFPHYTCTDLICIDSVASDYGYSLCLATSPTDFWPPAETWSWSEASTTDEWETITPTCDPVFDWENCPGPTPKYSDSLSEVWPTLTWDWPTETSSDCDTTESSVKSSTSAENCEFDVDCWTSVHYTIQKSRHTPSATITKHSYSYRSTSTKRTSTSTTSDCDFWDEDCTPAPTGEPTTWEWNPDPWTGHTVSTKVPSPRQSAEAKK</sequence>
<keyword evidence="3" id="KW-1185">Reference proteome</keyword>
<dbReference type="AlphaFoldDB" id="A0A4Z0YCS3"/>
<feature type="region of interest" description="Disordered" evidence="1">
    <location>
        <begin position="1"/>
        <end position="34"/>
    </location>
</feature>
<dbReference type="Proteomes" id="UP000297716">
    <property type="component" value="Unassembled WGS sequence"/>
</dbReference>
<dbReference type="EMBL" id="SKBN01000196">
    <property type="protein sequence ID" value="TGJ80887.1"/>
    <property type="molecule type" value="Genomic_DNA"/>
</dbReference>
<feature type="region of interest" description="Disordered" evidence="1">
    <location>
        <begin position="278"/>
        <end position="312"/>
    </location>
</feature>
<comment type="caution">
    <text evidence="2">The sequence shown here is derived from an EMBL/GenBank/DDBJ whole genome shotgun (WGS) entry which is preliminary data.</text>
</comment>
<feature type="compositionally biased region" description="Low complexity" evidence="1">
    <location>
        <begin position="8"/>
        <end position="33"/>
    </location>
</feature>
<gene>
    <name evidence="2" type="ORF">E0Z10_g7889</name>
</gene>
<evidence type="ECO:0000313" key="3">
    <source>
        <dbReference type="Proteomes" id="UP000297716"/>
    </source>
</evidence>
<accession>A0A4Z0YCS3</accession>